<organism evidence="1 2">
    <name type="scientific">Daphnia magna</name>
    <dbReference type="NCBI Taxonomy" id="35525"/>
    <lineage>
        <taxon>Eukaryota</taxon>
        <taxon>Metazoa</taxon>
        <taxon>Ecdysozoa</taxon>
        <taxon>Arthropoda</taxon>
        <taxon>Crustacea</taxon>
        <taxon>Branchiopoda</taxon>
        <taxon>Diplostraca</taxon>
        <taxon>Cladocera</taxon>
        <taxon>Anomopoda</taxon>
        <taxon>Daphniidae</taxon>
        <taxon>Daphnia</taxon>
    </lineage>
</organism>
<reference evidence="1 2" key="1">
    <citation type="submission" date="2016-03" db="EMBL/GenBank/DDBJ databases">
        <title>EvidentialGene: Evidence-directed Construction of Genes on Genomes.</title>
        <authorList>
            <person name="Gilbert D.G."/>
            <person name="Choi J.-H."/>
            <person name="Mockaitis K."/>
            <person name="Colbourne J."/>
            <person name="Pfrender M."/>
        </authorList>
    </citation>
    <scope>NUCLEOTIDE SEQUENCE [LARGE SCALE GENOMIC DNA]</scope>
    <source>
        <strain evidence="1 2">Xinb3</strain>
        <tissue evidence="1">Complete organism</tissue>
    </source>
</reference>
<name>A0A162NQH3_9CRUS</name>
<dbReference type="EMBL" id="LRGB01000560">
    <property type="protein sequence ID" value="KZS18185.1"/>
    <property type="molecule type" value="Genomic_DNA"/>
</dbReference>
<comment type="caution">
    <text evidence="1">The sequence shown here is derived from an EMBL/GenBank/DDBJ whole genome shotgun (WGS) entry which is preliminary data.</text>
</comment>
<dbReference type="AlphaFoldDB" id="A0A162NQH3"/>
<dbReference type="PANTHER" id="PTHR46791:SF5">
    <property type="entry name" value="CLR5 DOMAIN-CONTAINING PROTEIN-RELATED"/>
    <property type="match status" value="1"/>
</dbReference>
<dbReference type="PANTHER" id="PTHR46791">
    <property type="entry name" value="EXPRESSED PROTEIN"/>
    <property type="match status" value="1"/>
</dbReference>
<protein>
    <submittedName>
        <fullName evidence="1">Uncharacterized protein</fullName>
    </submittedName>
</protein>
<gene>
    <name evidence="1" type="ORF">APZ42_015712</name>
</gene>
<proteinExistence type="predicted"/>
<evidence type="ECO:0000313" key="2">
    <source>
        <dbReference type="Proteomes" id="UP000076858"/>
    </source>
</evidence>
<evidence type="ECO:0000313" key="1">
    <source>
        <dbReference type="EMBL" id="KZS18185.1"/>
    </source>
</evidence>
<sequence length="171" mass="19678">MDYPTANIVKNYLNLGFRGREISEVVNIPYGTLRYFMSRHGLSLRCTYSQISADVLESIIYQVCSKNPMLGAKMFLNRTHAMGNRVPGARVREAMTVLFGPRPLHRKLKRRQYNVRAPLSVVHIDGNHNLIMYMAIHSSNSKQTRAFHITVLSELFKFKEHVEKQTNSVKP</sequence>
<keyword evidence="2" id="KW-1185">Reference proteome</keyword>
<dbReference type="Proteomes" id="UP000076858">
    <property type="component" value="Unassembled WGS sequence"/>
</dbReference>
<dbReference type="STRING" id="35525.A0A162NQH3"/>
<accession>A0A162NQH3</accession>